<dbReference type="Ensembl" id="ENSSFOT00015029580.2">
    <property type="protein sequence ID" value="ENSSFOP00015029245.2"/>
    <property type="gene ID" value="ENSSFOG00015018799.2"/>
</dbReference>
<proteinExistence type="predicted"/>
<evidence type="ECO:0000313" key="1">
    <source>
        <dbReference type="Ensembl" id="ENSSFOP00015029245.2"/>
    </source>
</evidence>
<sequence length="119" mass="13445">MFLHCGRKPEHPAETHADTGRTCKFHTDLSGDRIHILSLYLFLYPALTAYPSLRTCVTALYSSSLTRVSLQTRYWAFVEENIPEWEPFLLGKAPPPNEAKQEGLNHVPSLCSTSTLKVQ</sequence>
<dbReference type="OrthoDB" id="8963189at2759"/>
<keyword evidence="2" id="KW-1185">Reference proteome</keyword>
<name>A0A8C9SAJ3_SCLFO</name>
<evidence type="ECO:0000313" key="2">
    <source>
        <dbReference type="Proteomes" id="UP000694397"/>
    </source>
</evidence>
<reference evidence="1" key="3">
    <citation type="submission" date="2025-09" db="UniProtKB">
        <authorList>
            <consortium name="Ensembl"/>
        </authorList>
    </citation>
    <scope>IDENTIFICATION</scope>
</reference>
<dbReference type="Pfam" id="PF15134">
    <property type="entry name" value="CEP15-like"/>
    <property type="match status" value="1"/>
</dbReference>
<reference evidence="1 2" key="1">
    <citation type="submission" date="2019-04" db="EMBL/GenBank/DDBJ databases">
        <authorList>
            <consortium name="Wellcome Sanger Institute Data Sharing"/>
        </authorList>
    </citation>
    <scope>NUCLEOTIDE SEQUENCE [LARGE SCALE GENOMIC DNA]</scope>
</reference>
<dbReference type="AlphaFoldDB" id="A0A8C9SAJ3"/>
<dbReference type="InterPro" id="IPR028006">
    <property type="entry name" value="CEP15-like"/>
</dbReference>
<dbReference type="PANTHER" id="PTHR14286:SF2">
    <property type="entry name" value="CENTROSOMAL PROTEIN 15 KDA"/>
    <property type="match status" value="1"/>
</dbReference>
<accession>A0A8C9SAJ3</accession>
<protein>
    <submittedName>
        <fullName evidence="1">Uncharacterized protein</fullName>
    </submittedName>
</protein>
<reference evidence="1" key="2">
    <citation type="submission" date="2025-08" db="UniProtKB">
        <authorList>
            <consortium name="Ensembl"/>
        </authorList>
    </citation>
    <scope>IDENTIFICATION</scope>
</reference>
<organism evidence="1 2">
    <name type="scientific">Scleropages formosus</name>
    <name type="common">Asian bonytongue</name>
    <name type="synonym">Osteoglossum formosum</name>
    <dbReference type="NCBI Taxonomy" id="113540"/>
    <lineage>
        <taxon>Eukaryota</taxon>
        <taxon>Metazoa</taxon>
        <taxon>Chordata</taxon>
        <taxon>Craniata</taxon>
        <taxon>Vertebrata</taxon>
        <taxon>Euteleostomi</taxon>
        <taxon>Actinopterygii</taxon>
        <taxon>Neopterygii</taxon>
        <taxon>Teleostei</taxon>
        <taxon>Osteoglossocephala</taxon>
        <taxon>Osteoglossomorpha</taxon>
        <taxon>Osteoglossiformes</taxon>
        <taxon>Osteoglossidae</taxon>
        <taxon>Scleropages</taxon>
    </lineage>
</organism>
<dbReference type="Proteomes" id="UP000694397">
    <property type="component" value="Chromosome 22"/>
</dbReference>
<dbReference type="PANTHER" id="PTHR14286">
    <property type="entry name" value="GENE, 49355-RELATED"/>
    <property type="match status" value="1"/>
</dbReference>